<name>A0A7S4BH47_CHRCT</name>
<reference evidence="3" key="1">
    <citation type="submission" date="2021-01" db="EMBL/GenBank/DDBJ databases">
        <authorList>
            <person name="Corre E."/>
            <person name="Pelletier E."/>
            <person name="Niang G."/>
            <person name="Scheremetjew M."/>
            <person name="Finn R."/>
            <person name="Kale V."/>
            <person name="Holt S."/>
            <person name="Cochrane G."/>
            <person name="Meng A."/>
            <person name="Brown T."/>
            <person name="Cohen L."/>
        </authorList>
    </citation>
    <scope>NUCLEOTIDE SEQUENCE</scope>
    <source>
        <strain evidence="3">CCMP645</strain>
    </source>
</reference>
<dbReference type="Gene3D" id="3.90.210.10">
    <property type="entry name" value="Heat-Labile Enterotoxin, subunit A"/>
    <property type="match status" value="1"/>
</dbReference>
<organism evidence="3">
    <name type="scientific">Chrysotila carterae</name>
    <name type="common">Marine alga</name>
    <name type="synonym">Syracosphaera carterae</name>
    <dbReference type="NCBI Taxonomy" id="13221"/>
    <lineage>
        <taxon>Eukaryota</taxon>
        <taxon>Haptista</taxon>
        <taxon>Haptophyta</taxon>
        <taxon>Prymnesiophyceae</taxon>
        <taxon>Isochrysidales</taxon>
        <taxon>Isochrysidaceae</taxon>
        <taxon>Chrysotila</taxon>
    </lineage>
</organism>
<gene>
    <name evidence="3" type="ORF">PCAR00345_LOCUS18373</name>
</gene>
<feature type="transmembrane region" description="Helical" evidence="2">
    <location>
        <begin position="46"/>
        <end position="69"/>
    </location>
</feature>
<sequence>MMSSTSACALTGWLPEGSLRRRSTPLAQPSLKPTHRPWLRRQDQSYASRLGLVQIPWLASLLILLIMLVPQADALHNPMRVLFTPFRSKYATPPPSAPSQGDDLRDSQSSTDVASPAEERLRNQMELARRQRELPPECMALISLEDGRYAHVNGVYIPPDSCSGGYYGCDSTLDPERVLREGLMARGNNWDLLHHALQLGGSAFRGTTELVTYPDGGGAAAWADEGGYVYEITCVPTWDVNEALEGRREKTWLAGEKHFAGNLVNGEHEGAIPARVPPEHIKRYGKVVRSRSGMLYVPRSQWVDNPRFNQKFCQYAHSECDPWGV</sequence>
<evidence type="ECO:0000313" key="3">
    <source>
        <dbReference type="EMBL" id="CAE0765761.1"/>
    </source>
</evidence>
<keyword evidence="2" id="KW-0472">Membrane</keyword>
<proteinExistence type="predicted"/>
<dbReference type="SUPFAM" id="SSF56399">
    <property type="entry name" value="ADP-ribosylation"/>
    <property type="match status" value="1"/>
</dbReference>
<evidence type="ECO:0000256" key="1">
    <source>
        <dbReference type="SAM" id="MobiDB-lite"/>
    </source>
</evidence>
<protein>
    <submittedName>
        <fullName evidence="3">Uncharacterized protein</fullName>
    </submittedName>
</protein>
<feature type="region of interest" description="Disordered" evidence="1">
    <location>
        <begin position="90"/>
        <end position="119"/>
    </location>
</feature>
<dbReference type="AlphaFoldDB" id="A0A7S4BH47"/>
<keyword evidence="2" id="KW-0812">Transmembrane</keyword>
<evidence type="ECO:0000256" key="2">
    <source>
        <dbReference type="SAM" id="Phobius"/>
    </source>
</evidence>
<keyword evidence="2" id="KW-1133">Transmembrane helix</keyword>
<dbReference type="EMBL" id="HBIZ01028897">
    <property type="protein sequence ID" value="CAE0765761.1"/>
    <property type="molecule type" value="Transcribed_RNA"/>
</dbReference>
<accession>A0A7S4BH47</accession>